<dbReference type="Proteomes" id="UP000247099">
    <property type="component" value="Unassembled WGS sequence"/>
</dbReference>
<sequence>MTRDKKILQFARNLVELSLDNGVVTESRVTDVLNALKKAELRNKLALLKTYLYYIRKAVAEQTAVVSTPGALSADTLSAIESNFTQVYGRPISAVTQDDPSLIAGVRIRIGDDVYDASVSGRLKRLADNVH</sequence>
<reference evidence="7 8" key="1">
    <citation type="submission" date="2018-05" db="EMBL/GenBank/DDBJ databases">
        <title>Coraliomargarita sinensis sp. nov., isolated from a marine solar saltern.</title>
        <authorList>
            <person name="Zhou L.Y."/>
        </authorList>
    </citation>
    <scope>NUCLEOTIDE SEQUENCE [LARGE SCALE GENOMIC DNA]</scope>
    <source>
        <strain evidence="7 8">WN38</strain>
    </source>
</reference>
<dbReference type="InParanoid" id="A0A317ZI64"/>
<gene>
    <name evidence="7" type="ORF">DDZ13_00675</name>
</gene>
<evidence type="ECO:0000256" key="2">
    <source>
        <dbReference type="ARBA" id="ARBA00022448"/>
    </source>
</evidence>
<protein>
    <submittedName>
        <fullName evidence="7">Uncharacterized protein</fullName>
    </submittedName>
</protein>
<keyword evidence="6" id="KW-0066">ATP synthesis</keyword>
<name>A0A317ZI64_9BACT</name>
<keyword evidence="4" id="KW-0406">Ion transport</keyword>
<proteinExistence type="predicted"/>
<evidence type="ECO:0000256" key="5">
    <source>
        <dbReference type="ARBA" id="ARBA00023136"/>
    </source>
</evidence>
<comment type="subcellular location">
    <subcellularLocation>
        <location evidence="1">Membrane</location>
    </subcellularLocation>
</comment>
<dbReference type="RefSeq" id="WP_110129494.1">
    <property type="nucleotide sequence ID" value="NZ_QHJQ01000001.1"/>
</dbReference>
<evidence type="ECO:0000313" key="8">
    <source>
        <dbReference type="Proteomes" id="UP000247099"/>
    </source>
</evidence>
<evidence type="ECO:0000256" key="3">
    <source>
        <dbReference type="ARBA" id="ARBA00022781"/>
    </source>
</evidence>
<evidence type="ECO:0000256" key="1">
    <source>
        <dbReference type="ARBA" id="ARBA00004370"/>
    </source>
</evidence>
<evidence type="ECO:0000256" key="4">
    <source>
        <dbReference type="ARBA" id="ARBA00023065"/>
    </source>
</evidence>
<evidence type="ECO:0000313" key="7">
    <source>
        <dbReference type="EMBL" id="PXA05414.1"/>
    </source>
</evidence>
<dbReference type="AlphaFoldDB" id="A0A317ZI64"/>
<accession>A0A317ZI64</accession>
<keyword evidence="8" id="KW-1185">Reference proteome</keyword>
<dbReference type="PANTHER" id="PTHR11910">
    <property type="entry name" value="ATP SYNTHASE DELTA CHAIN"/>
    <property type="match status" value="1"/>
</dbReference>
<keyword evidence="3" id="KW-0375">Hydrogen ion transport</keyword>
<dbReference type="EMBL" id="QHJQ01000001">
    <property type="protein sequence ID" value="PXA05414.1"/>
    <property type="molecule type" value="Genomic_DNA"/>
</dbReference>
<dbReference type="InterPro" id="IPR000711">
    <property type="entry name" value="ATPase_OSCP/dsu"/>
</dbReference>
<dbReference type="GO" id="GO:0016020">
    <property type="term" value="C:membrane"/>
    <property type="evidence" value="ECO:0007669"/>
    <property type="project" value="UniProtKB-SubCell"/>
</dbReference>
<dbReference type="OrthoDB" id="9814841at2"/>
<keyword evidence="5" id="KW-0472">Membrane</keyword>
<dbReference type="GO" id="GO:0046933">
    <property type="term" value="F:proton-transporting ATP synthase activity, rotational mechanism"/>
    <property type="evidence" value="ECO:0007669"/>
    <property type="project" value="InterPro"/>
</dbReference>
<comment type="caution">
    <text evidence="7">The sequence shown here is derived from an EMBL/GenBank/DDBJ whole genome shotgun (WGS) entry which is preliminary data.</text>
</comment>
<organism evidence="7 8">
    <name type="scientific">Coraliomargarita sinensis</name>
    <dbReference type="NCBI Taxonomy" id="2174842"/>
    <lineage>
        <taxon>Bacteria</taxon>
        <taxon>Pseudomonadati</taxon>
        <taxon>Verrucomicrobiota</taxon>
        <taxon>Opitutia</taxon>
        <taxon>Puniceicoccales</taxon>
        <taxon>Coraliomargaritaceae</taxon>
        <taxon>Coraliomargarita</taxon>
    </lineage>
</organism>
<keyword evidence="2" id="KW-0813">Transport</keyword>
<evidence type="ECO:0000256" key="6">
    <source>
        <dbReference type="ARBA" id="ARBA00023310"/>
    </source>
</evidence>
<dbReference type="Pfam" id="PF00213">
    <property type="entry name" value="OSCP"/>
    <property type="match status" value="1"/>
</dbReference>